<dbReference type="PRINTS" id="PR00108">
    <property type="entry name" value="THYMDSNTHASE"/>
</dbReference>
<feature type="compositionally biased region" description="Low complexity" evidence="8">
    <location>
        <begin position="1"/>
        <end position="11"/>
    </location>
</feature>
<accession>A0A0L6UD85</accession>
<dbReference type="PROSITE" id="PS00091">
    <property type="entry name" value="THYMIDYLATE_SYNTHASE"/>
    <property type="match status" value="1"/>
</dbReference>
<evidence type="ECO:0000256" key="7">
    <source>
        <dbReference type="PROSITE-ProRule" id="PRU10016"/>
    </source>
</evidence>
<dbReference type="EMBL" id="LAVV01012606">
    <property type="protein sequence ID" value="KNZ46524.1"/>
    <property type="molecule type" value="Genomic_DNA"/>
</dbReference>
<dbReference type="GO" id="GO:0006235">
    <property type="term" value="P:dTTP biosynthetic process"/>
    <property type="evidence" value="ECO:0007669"/>
    <property type="project" value="UniProtKB-UniPathway"/>
</dbReference>
<dbReference type="GO" id="GO:0005739">
    <property type="term" value="C:mitochondrion"/>
    <property type="evidence" value="ECO:0007669"/>
    <property type="project" value="TreeGrafter"/>
</dbReference>
<sequence length="317" mass="36404">MQEETAQQSTAEETREREAKEHEEHQYLNLIRHVIQHGQHRPDRTGTGTRSCFAPPQLRFTLTDGTLPLMTTKRVYTKGIIHELLWFIRGRTSSLELQREGVKIWDANGSREFLDSVGLSHYPIGTLGPVYGFQWRHFGATYLGPDHDYTGQGIDQLQNVIHAIIHNPTDRRIILSAWNPAALHQMALPPCHLMCQFYVTLPDEHHVRPRLSAILYQRSADIGLGLPFNIASYAMLVHMIAQVTQTEPYELVVQLGDAHVYLNHIEPLANVQLLRTPTPFPKLKLNPNISNIDHFLFEHFHILDYQPHPKIDMEMSV</sequence>
<name>A0A0L6UD85_9BASI</name>
<proteinExistence type="inferred from homology"/>
<evidence type="ECO:0000256" key="2">
    <source>
        <dbReference type="ARBA" id="ARBA00011947"/>
    </source>
</evidence>
<dbReference type="EC" id="2.1.1.45" evidence="2"/>
<reference evidence="10 11" key="1">
    <citation type="submission" date="2015-08" db="EMBL/GenBank/DDBJ databases">
        <title>Next Generation Sequencing and Analysis of the Genome of Puccinia sorghi L Schw, the Causal Agent of Maize Common Rust.</title>
        <authorList>
            <person name="Rochi L."/>
            <person name="Burguener G."/>
            <person name="Darino M."/>
            <person name="Turjanski A."/>
            <person name="Kreff E."/>
            <person name="Dieguez M.J."/>
            <person name="Sacco F."/>
        </authorList>
    </citation>
    <scope>NUCLEOTIDE SEQUENCE [LARGE SCALE GENOMIC DNA]</scope>
    <source>
        <strain evidence="10 11">RO10H11247</strain>
    </source>
</reference>
<dbReference type="InterPro" id="IPR023451">
    <property type="entry name" value="Thymidate_synth/dCMP_Mease_dom"/>
</dbReference>
<dbReference type="GO" id="GO:0005829">
    <property type="term" value="C:cytosol"/>
    <property type="evidence" value="ECO:0007669"/>
    <property type="project" value="TreeGrafter"/>
</dbReference>
<dbReference type="Pfam" id="PF00303">
    <property type="entry name" value="Thymidylat_synt"/>
    <property type="match status" value="1"/>
</dbReference>
<comment type="catalytic activity">
    <reaction evidence="6">
        <text>dUMP + (6R)-5,10-methylene-5,6,7,8-tetrahydrofolate = 7,8-dihydrofolate + dTMP</text>
        <dbReference type="Rhea" id="RHEA:12104"/>
        <dbReference type="ChEBI" id="CHEBI:15636"/>
        <dbReference type="ChEBI" id="CHEBI:57451"/>
        <dbReference type="ChEBI" id="CHEBI:63528"/>
        <dbReference type="ChEBI" id="CHEBI:246422"/>
        <dbReference type="EC" id="2.1.1.45"/>
    </reaction>
</comment>
<comment type="caution">
    <text evidence="10">The sequence shown here is derived from an EMBL/GenBank/DDBJ whole genome shotgun (WGS) entry which is preliminary data.</text>
</comment>
<feature type="region of interest" description="Disordered" evidence="8">
    <location>
        <begin position="1"/>
        <end position="23"/>
    </location>
</feature>
<dbReference type="NCBIfam" id="TIGR03284">
    <property type="entry name" value="thym_sym"/>
    <property type="match status" value="1"/>
</dbReference>
<dbReference type="GO" id="GO:0032259">
    <property type="term" value="P:methylation"/>
    <property type="evidence" value="ECO:0007669"/>
    <property type="project" value="UniProtKB-KW"/>
</dbReference>
<evidence type="ECO:0000256" key="6">
    <source>
        <dbReference type="ARBA" id="ARBA00047344"/>
    </source>
</evidence>
<keyword evidence="5" id="KW-0545">Nucleotide biosynthesis</keyword>
<evidence type="ECO:0000256" key="5">
    <source>
        <dbReference type="ARBA" id="ARBA00022727"/>
    </source>
</evidence>
<keyword evidence="3 10" id="KW-0489">Methyltransferase</keyword>
<protein>
    <recommendedName>
        <fullName evidence="2">thymidylate synthase</fullName>
        <ecNumber evidence="2">2.1.1.45</ecNumber>
    </recommendedName>
</protein>
<dbReference type="OrthoDB" id="766at2759"/>
<feature type="domain" description="Thymidylate synthase/dCMP hydroxymethylase" evidence="9">
    <location>
        <begin position="25"/>
        <end position="317"/>
    </location>
</feature>
<dbReference type="UniPathway" id="UPA00575"/>
<dbReference type="Gene3D" id="3.30.572.10">
    <property type="entry name" value="Thymidylate synthase/dCMP hydroxymethylase domain"/>
    <property type="match status" value="1"/>
</dbReference>
<keyword evidence="11" id="KW-1185">Reference proteome</keyword>
<dbReference type="InterPro" id="IPR020940">
    <property type="entry name" value="Thymidylate_synthase_AS"/>
</dbReference>
<feature type="active site" evidence="7">
    <location>
        <position position="191"/>
    </location>
</feature>
<dbReference type="Proteomes" id="UP000037035">
    <property type="component" value="Unassembled WGS sequence"/>
</dbReference>
<evidence type="ECO:0000256" key="4">
    <source>
        <dbReference type="ARBA" id="ARBA00022679"/>
    </source>
</evidence>
<evidence type="ECO:0000256" key="3">
    <source>
        <dbReference type="ARBA" id="ARBA00022603"/>
    </source>
</evidence>
<dbReference type="VEuPathDB" id="FungiDB:VP01_71g17"/>
<comment type="pathway">
    <text evidence="1">Pyrimidine metabolism; dTTP biosynthesis.</text>
</comment>
<evidence type="ECO:0000256" key="8">
    <source>
        <dbReference type="SAM" id="MobiDB-lite"/>
    </source>
</evidence>
<gene>
    <name evidence="10" type="primary">thyA</name>
    <name evidence="10" type="ORF">VP01_71g17</name>
</gene>
<dbReference type="STRING" id="27349.A0A0L6UD85"/>
<keyword evidence="4 10" id="KW-0808">Transferase</keyword>
<feature type="compositionally biased region" description="Basic and acidic residues" evidence="8">
    <location>
        <begin position="12"/>
        <end position="23"/>
    </location>
</feature>
<evidence type="ECO:0000313" key="10">
    <source>
        <dbReference type="EMBL" id="KNZ46524.1"/>
    </source>
</evidence>
<dbReference type="FunFam" id="3.30.572.10:FF:000013">
    <property type="entry name" value="Thymidylate synthase"/>
    <property type="match status" value="1"/>
</dbReference>
<dbReference type="InterPro" id="IPR036926">
    <property type="entry name" value="Thymidate_synth/dCMP_Mease_sf"/>
</dbReference>
<dbReference type="GO" id="GO:0006231">
    <property type="term" value="P:dTMP biosynthetic process"/>
    <property type="evidence" value="ECO:0007669"/>
    <property type="project" value="InterPro"/>
</dbReference>
<dbReference type="SUPFAM" id="SSF55831">
    <property type="entry name" value="Thymidylate synthase/dCMP hydroxymethylase"/>
    <property type="match status" value="1"/>
</dbReference>
<dbReference type="CDD" id="cd00351">
    <property type="entry name" value="TS_Pyrimidine_HMase"/>
    <property type="match status" value="1"/>
</dbReference>
<dbReference type="AlphaFoldDB" id="A0A0L6UD85"/>
<dbReference type="PANTHER" id="PTHR11548">
    <property type="entry name" value="THYMIDYLATE SYNTHASE 1"/>
    <property type="match status" value="1"/>
</dbReference>
<evidence type="ECO:0000259" key="9">
    <source>
        <dbReference type="Pfam" id="PF00303"/>
    </source>
</evidence>
<dbReference type="PANTHER" id="PTHR11548:SF2">
    <property type="entry name" value="THYMIDYLATE SYNTHASE"/>
    <property type="match status" value="1"/>
</dbReference>
<evidence type="ECO:0000256" key="1">
    <source>
        <dbReference type="ARBA" id="ARBA00004992"/>
    </source>
</evidence>
<dbReference type="InterPro" id="IPR045097">
    <property type="entry name" value="Thymidate_synth/dCMP_Mease"/>
</dbReference>
<dbReference type="GO" id="GO:0004799">
    <property type="term" value="F:thymidylate synthase activity"/>
    <property type="evidence" value="ECO:0007669"/>
    <property type="project" value="UniProtKB-EC"/>
</dbReference>
<evidence type="ECO:0000313" key="11">
    <source>
        <dbReference type="Proteomes" id="UP000037035"/>
    </source>
</evidence>
<organism evidence="10 11">
    <name type="scientific">Puccinia sorghi</name>
    <dbReference type="NCBI Taxonomy" id="27349"/>
    <lineage>
        <taxon>Eukaryota</taxon>
        <taxon>Fungi</taxon>
        <taxon>Dikarya</taxon>
        <taxon>Basidiomycota</taxon>
        <taxon>Pucciniomycotina</taxon>
        <taxon>Pucciniomycetes</taxon>
        <taxon>Pucciniales</taxon>
        <taxon>Pucciniaceae</taxon>
        <taxon>Puccinia</taxon>
    </lineage>
</organism>
<dbReference type="HAMAP" id="MF_00008">
    <property type="entry name" value="Thymidy_synth_bact"/>
    <property type="match status" value="1"/>
</dbReference>
<dbReference type="InterPro" id="IPR000398">
    <property type="entry name" value="Thymidylate_synthase"/>
</dbReference>